<sequence>MDKIIIVLLSILALSCNPDVGFDFVEKKLKQNPNLGKNASDVPNSAISNSDISFDVKKLLGPLDNLNISVSLKQSKTIKPVEGNPDSIIYEIVEDIRDEKLQQITILSTDDALSKLGTNKVVEVLDKVKEQNLDASDFLSILLEFKIGLKADEKMSIVLNNQQLKHLKEAMAQPDKEISLMQYKGEELEFPGMGLICEDENSTLYPRSVTYSSSDSKIIFKLFNGPYSSKADGGVVTEEGYIQFLPDYVKVLENLGTADQIKDFVTKNQSAIVSK</sequence>
<keyword evidence="1" id="KW-0614">Plasmid</keyword>
<geneLocation type="plasmid" evidence="1 2">
    <name>pl78</name>
</geneLocation>
<dbReference type="Proteomes" id="UP000244655">
    <property type="component" value="Plasmid pl78"/>
</dbReference>
<dbReference type="PROSITE" id="PS51257">
    <property type="entry name" value="PROKAR_LIPOPROTEIN"/>
    <property type="match status" value="1"/>
</dbReference>
<reference evidence="1 2" key="1">
    <citation type="submission" date="2018-01" db="EMBL/GenBank/DDBJ databases">
        <title>Genome sequence of Borrelia tachyglossi.</title>
        <authorList>
            <person name="Gofton A.W."/>
        </authorList>
    </citation>
    <scope>NUCLEOTIDE SEQUENCE [LARGE SCALE GENOMIC DNA]</scope>
    <source>
        <strain evidence="1 2">Bc-F10-1268</strain>
        <plasmid evidence="1 2">pl78</plasmid>
    </source>
</reference>
<name>A0A2S1LYE6_9SPIR</name>
<dbReference type="EMBL" id="CP025786">
    <property type="protein sequence ID" value="AWG43306.1"/>
    <property type="molecule type" value="Genomic_DNA"/>
</dbReference>
<dbReference type="AlphaFoldDB" id="A0A2S1LYE6"/>
<accession>A0A2S1LYE6</accession>
<dbReference type="RefSeq" id="WP_108729700.1">
    <property type="nucleotide sequence ID" value="NZ_CP025786.1"/>
</dbReference>
<evidence type="ECO:0000313" key="1">
    <source>
        <dbReference type="EMBL" id="AWG43306.1"/>
    </source>
</evidence>
<evidence type="ECO:0008006" key="3">
    <source>
        <dbReference type="Google" id="ProtNLM"/>
    </source>
</evidence>
<keyword evidence="2" id="KW-1185">Reference proteome</keyword>
<protein>
    <recommendedName>
        <fullName evidence="3">Lipoprotein</fullName>
    </recommendedName>
</protein>
<organism evidence="1 2">
    <name type="scientific">Candidatus Borreliella tachyglossi</name>
    <dbReference type="NCBI Taxonomy" id="1964448"/>
    <lineage>
        <taxon>Bacteria</taxon>
        <taxon>Pseudomonadati</taxon>
        <taxon>Spirochaetota</taxon>
        <taxon>Spirochaetia</taxon>
        <taxon>Spirochaetales</taxon>
        <taxon>Borreliaceae</taxon>
        <taxon>Borreliella</taxon>
    </lineage>
</organism>
<gene>
    <name evidence="1" type="ORF">CR532_04730</name>
</gene>
<evidence type="ECO:0000313" key="2">
    <source>
        <dbReference type="Proteomes" id="UP000244655"/>
    </source>
</evidence>
<proteinExistence type="predicted"/>